<keyword evidence="2" id="KW-1185">Reference proteome</keyword>
<evidence type="ECO:0000313" key="1">
    <source>
        <dbReference type="EMBL" id="KAJ1899630.1"/>
    </source>
</evidence>
<dbReference type="Proteomes" id="UP001150581">
    <property type="component" value="Unassembled WGS sequence"/>
</dbReference>
<gene>
    <name evidence="1" type="ORF">LPJ66_001987</name>
</gene>
<comment type="caution">
    <text evidence="1">The sequence shown here is derived from an EMBL/GenBank/DDBJ whole genome shotgun (WGS) entry which is preliminary data.</text>
</comment>
<dbReference type="EMBL" id="JANBPG010000138">
    <property type="protein sequence ID" value="KAJ1899630.1"/>
    <property type="molecule type" value="Genomic_DNA"/>
</dbReference>
<evidence type="ECO:0000313" key="2">
    <source>
        <dbReference type="Proteomes" id="UP001150581"/>
    </source>
</evidence>
<name>A0ACC1IRQ3_9FUNG</name>
<accession>A0ACC1IRQ3</accession>
<organism evidence="1 2">
    <name type="scientific">Kickxella alabastrina</name>
    <dbReference type="NCBI Taxonomy" id="61397"/>
    <lineage>
        <taxon>Eukaryota</taxon>
        <taxon>Fungi</taxon>
        <taxon>Fungi incertae sedis</taxon>
        <taxon>Zoopagomycota</taxon>
        <taxon>Kickxellomycotina</taxon>
        <taxon>Kickxellomycetes</taxon>
        <taxon>Kickxellales</taxon>
        <taxon>Kickxellaceae</taxon>
        <taxon>Kickxella</taxon>
    </lineage>
</organism>
<protein>
    <submittedName>
        <fullName evidence="1">Uncharacterized protein</fullName>
    </submittedName>
</protein>
<reference evidence="1" key="1">
    <citation type="submission" date="2022-07" db="EMBL/GenBank/DDBJ databases">
        <title>Phylogenomic reconstructions and comparative analyses of Kickxellomycotina fungi.</title>
        <authorList>
            <person name="Reynolds N.K."/>
            <person name="Stajich J.E."/>
            <person name="Barry K."/>
            <person name="Grigoriev I.V."/>
            <person name="Crous P."/>
            <person name="Smith M.E."/>
        </authorList>
    </citation>
    <scope>NUCLEOTIDE SEQUENCE</scope>
    <source>
        <strain evidence="1">Benny 63K</strain>
    </source>
</reference>
<proteinExistence type="predicted"/>
<sequence length="651" mass="71190">MNRYMESEGFETISPWQNLPDDILRLIFRWLYPTTDPLKMSAGILDQIAKFSSLASVCRHWRRVSFPILHSTAVIMIDVTYAVAPITRTPVNSVGMASETAAIVRINADLALKLGFEDYARELLVCIAGASLSPGALLRALNTAGLSRKVWMGISRLSFGTLNPAGFAHEDIMRGEDYGVKATLWLNRNLSLALPALREITYFDLFCGTIYNRFPLNTLVNERIGGPTKLCALRFYVDIPPALGNYQGQPIEVPVVHISGINLMRPVRVPAMVASALVELTLTSVPQALIWQSFVMPSGASGGDLEFSCLRSLTLMFFWRYSFGAPPRNMMFDDASSDDNNDNGSTTGDSVFLRDDEQEMAMGDGYMVSSVYGRPRFPALEKLDVHRFSGDTQRFLSLFAASPLKSLVVAGLQSEIPEDINFADFASLENLDIRYIGMEGSAAGSQYVIRSVMQISATAPTNLKRLSLGMAIAGSTIPFPSPQSNVMNFAHQLRSLRISSSVDLQATVLPLLAELPNLESLSLESIIVAPIRSIALLIQELRDAARILPVNESVRRLALGVKEGAEGMGHCQAVFGSALDVTVNDGLFRGVLLELLCRLPAADMVRVHGASGDAGLQKATKMLVLAGVVGKRPEELGHLREMKFLPWDAQK</sequence>